<dbReference type="EMBL" id="ML977589">
    <property type="protein sequence ID" value="KAF2000382.1"/>
    <property type="molecule type" value="Genomic_DNA"/>
</dbReference>
<proteinExistence type="predicted"/>
<reference evidence="1" key="1">
    <citation type="journal article" date="2020" name="Stud. Mycol.">
        <title>101 Dothideomycetes genomes: a test case for predicting lifestyles and emergence of pathogens.</title>
        <authorList>
            <person name="Haridas S."/>
            <person name="Albert R."/>
            <person name="Binder M."/>
            <person name="Bloem J."/>
            <person name="Labutti K."/>
            <person name="Salamov A."/>
            <person name="Andreopoulos B."/>
            <person name="Baker S."/>
            <person name="Barry K."/>
            <person name="Bills G."/>
            <person name="Bluhm B."/>
            <person name="Cannon C."/>
            <person name="Castanera R."/>
            <person name="Culley D."/>
            <person name="Daum C."/>
            <person name="Ezra D."/>
            <person name="Gonzalez J."/>
            <person name="Henrissat B."/>
            <person name="Kuo A."/>
            <person name="Liang C."/>
            <person name="Lipzen A."/>
            <person name="Lutzoni F."/>
            <person name="Magnuson J."/>
            <person name="Mondo S."/>
            <person name="Nolan M."/>
            <person name="Ohm R."/>
            <person name="Pangilinan J."/>
            <person name="Park H.-J."/>
            <person name="Ramirez L."/>
            <person name="Alfaro M."/>
            <person name="Sun H."/>
            <person name="Tritt A."/>
            <person name="Yoshinaga Y."/>
            <person name="Zwiers L.-H."/>
            <person name="Turgeon B."/>
            <person name="Goodwin S."/>
            <person name="Spatafora J."/>
            <person name="Crous P."/>
            <person name="Grigoriev I."/>
        </authorList>
    </citation>
    <scope>NUCLEOTIDE SEQUENCE</scope>
    <source>
        <strain evidence="1">CBS 123094</strain>
    </source>
</reference>
<sequence length="132" mass="14632">MRFVPLICTYHIISIASTDTTFERTVLALSICSPNSPGLCRRLNTKTTSAVLLGRNQGVRTDQSDYEKGVIARFMNKCPYHEHAHGYCWRGREAEHGGTGHSNRLPDLELDGLVSPVCCTRKRVALLAGESQ</sequence>
<evidence type="ECO:0000313" key="2">
    <source>
        <dbReference type="Proteomes" id="UP000799779"/>
    </source>
</evidence>
<evidence type="ECO:0000313" key="1">
    <source>
        <dbReference type="EMBL" id="KAF2000382.1"/>
    </source>
</evidence>
<dbReference type="AlphaFoldDB" id="A0A6A5WFI1"/>
<name>A0A6A5WFI1_9PLEO</name>
<keyword evidence="2" id="KW-1185">Reference proteome</keyword>
<dbReference type="Proteomes" id="UP000799779">
    <property type="component" value="Unassembled WGS sequence"/>
</dbReference>
<organism evidence="1 2">
    <name type="scientific">Amniculicola lignicola CBS 123094</name>
    <dbReference type="NCBI Taxonomy" id="1392246"/>
    <lineage>
        <taxon>Eukaryota</taxon>
        <taxon>Fungi</taxon>
        <taxon>Dikarya</taxon>
        <taxon>Ascomycota</taxon>
        <taxon>Pezizomycotina</taxon>
        <taxon>Dothideomycetes</taxon>
        <taxon>Pleosporomycetidae</taxon>
        <taxon>Pleosporales</taxon>
        <taxon>Amniculicolaceae</taxon>
        <taxon>Amniculicola</taxon>
    </lineage>
</organism>
<protein>
    <submittedName>
        <fullName evidence="1">Uncharacterized protein</fullName>
    </submittedName>
</protein>
<accession>A0A6A5WFI1</accession>
<gene>
    <name evidence="1" type="ORF">P154DRAFT_201206</name>
</gene>